<evidence type="ECO:0000313" key="3">
    <source>
        <dbReference type="EMBL" id="OGF31762.1"/>
    </source>
</evidence>
<gene>
    <name evidence="3" type="ORF">A2478_04730</name>
</gene>
<dbReference type="InterPro" id="IPR002877">
    <property type="entry name" value="RNA_MeTrfase_FtsJ_dom"/>
</dbReference>
<dbReference type="InterPro" id="IPR029063">
    <property type="entry name" value="SAM-dependent_MTases_sf"/>
</dbReference>
<evidence type="ECO:0000313" key="4">
    <source>
        <dbReference type="Proteomes" id="UP000179001"/>
    </source>
</evidence>
<dbReference type="AlphaFoldDB" id="A0A1F5SYN5"/>
<dbReference type="EMBL" id="MFGJ01000007">
    <property type="protein sequence ID" value="OGF31762.1"/>
    <property type="molecule type" value="Genomic_DNA"/>
</dbReference>
<comment type="caution">
    <text evidence="3">The sequence shown here is derived from an EMBL/GenBank/DDBJ whole genome shotgun (WGS) entry which is preliminary data.</text>
</comment>
<protein>
    <recommendedName>
        <fullName evidence="2">Ribosomal RNA methyltransferase FtsJ domain-containing protein</fullName>
    </recommendedName>
</protein>
<reference evidence="3 4" key="1">
    <citation type="journal article" date="2016" name="Nat. Commun.">
        <title>Thousands of microbial genomes shed light on interconnected biogeochemical processes in an aquifer system.</title>
        <authorList>
            <person name="Anantharaman K."/>
            <person name="Brown C.T."/>
            <person name="Hug L.A."/>
            <person name="Sharon I."/>
            <person name="Castelle C.J."/>
            <person name="Probst A.J."/>
            <person name="Thomas B.C."/>
            <person name="Singh A."/>
            <person name="Wilkins M.J."/>
            <person name="Karaoz U."/>
            <person name="Brodie E.L."/>
            <person name="Williams K.H."/>
            <person name="Hubbard S.S."/>
            <person name="Banfield J.F."/>
        </authorList>
    </citation>
    <scope>NUCLEOTIDE SEQUENCE [LARGE SCALE GENOMIC DNA]</scope>
</reference>
<dbReference type="Proteomes" id="UP000179001">
    <property type="component" value="Unassembled WGS sequence"/>
</dbReference>
<proteinExistence type="predicted"/>
<name>A0A1F5SYN5_9BACT</name>
<dbReference type="GO" id="GO:0008168">
    <property type="term" value="F:methyltransferase activity"/>
    <property type="evidence" value="ECO:0007669"/>
    <property type="project" value="InterPro"/>
</dbReference>
<dbReference type="Gene3D" id="3.40.50.150">
    <property type="entry name" value="Vaccinia Virus protein VP39"/>
    <property type="match status" value="1"/>
</dbReference>
<feature type="domain" description="Ribosomal RNA methyltransferase FtsJ" evidence="2">
    <location>
        <begin position="4"/>
        <end position="181"/>
    </location>
</feature>
<dbReference type="CDD" id="cd02440">
    <property type="entry name" value="AdoMet_MTases"/>
    <property type="match status" value="1"/>
</dbReference>
<dbReference type="PANTHER" id="PTHR32319:SF0">
    <property type="entry name" value="BACTERIAL HEMOLYSIN-LIKE PROTEIN"/>
    <property type="match status" value="1"/>
</dbReference>
<sequence>MTTFVSRAGAKLEHALKEFNIDVKDLVCVDLGSSTGGFTDCLLRNGAKKVYAVEKGYGVLEWKLRQDERVVVMERQNALFVELPEKVDVAVIDCGWTKQKLILPKALDLIKDGGGIISLLKPHYEADRSELYKGKVKEADVEKVRDRVIAELKQQGIEIEKFIESPITGSKGGNLEYLLLIRKK</sequence>
<dbReference type="STRING" id="1798002.A2478_04730"/>
<dbReference type="GO" id="GO:0003723">
    <property type="term" value="F:RNA binding"/>
    <property type="evidence" value="ECO:0007669"/>
    <property type="project" value="UniProtKB-KW"/>
</dbReference>
<dbReference type="GO" id="GO:0032259">
    <property type="term" value="P:methylation"/>
    <property type="evidence" value="ECO:0007669"/>
    <property type="project" value="InterPro"/>
</dbReference>
<organism evidence="3 4">
    <name type="scientific">Candidatus Falkowbacteria bacterium RIFOXYC2_FULL_36_12</name>
    <dbReference type="NCBI Taxonomy" id="1798002"/>
    <lineage>
        <taxon>Bacteria</taxon>
        <taxon>Candidatus Falkowiibacteriota</taxon>
    </lineage>
</organism>
<evidence type="ECO:0000259" key="2">
    <source>
        <dbReference type="Pfam" id="PF01728"/>
    </source>
</evidence>
<dbReference type="Pfam" id="PF01728">
    <property type="entry name" value="FtsJ"/>
    <property type="match status" value="1"/>
</dbReference>
<dbReference type="PANTHER" id="PTHR32319">
    <property type="entry name" value="BACTERIAL HEMOLYSIN-LIKE PROTEIN"/>
    <property type="match status" value="1"/>
</dbReference>
<evidence type="ECO:0000256" key="1">
    <source>
        <dbReference type="ARBA" id="ARBA00022884"/>
    </source>
</evidence>
<dbReference type="InterPro" id="IPR047048">
    <property type="entry name" value="TlyA"/>
</dbReference>
<keyword evidence="1" id="KW-0694">RNA-binding</keyword>
<accession>A0A1F5SYN5</accession>
<dbReference type="SUPFAM" id="SSF53335">
    <property type="entry name" value="S-adenosyl-L-methionine-dependent methyltransferases"/>
    <property type="match status" value="1"/>
</dbReference>